<dbReference type="AlphaFoldDB" id="U9T7L9"/>
<keyword evidence="1" id="KW-1133">Transmembrane helix</keyword>
<feature type="transmembrane region" description="Helical" evidence="1">
    <location>
        <begin position="751"/>
        <end position="773"/>
    </location>
</feature>
<keyword evidence="1" id="KW-0812">Transmembrane</keyword>
<keyword evidence="1" id="KW-0472">Membrane</keyword>
<evidence type="ECO:0000256" key="1">
    <source>
        <dbReference type="SAM" id="Phobius"/>
    </source>
</evidence>
<proteinExistence type="predicted"/>
<protein>
    <recommendedName>
        <fullName evidence="3">Ion transport domain-containing protein</fullName>
    </recommendedName>
</protein>
<evidence type="ECO:0008006" key="3">
    <source>
        <dbReference type="Google" id="ProtNLM"/>
    </source>
</evidence>
<accession>U9T7L9</accession>
<dbReference type="HOGENOM" id="CLU_006803_0_0_1"/>
<dbReference type="EMBL" id="KI295040">
    <property type="protein sequence ID" value="ESA03402.1"/>
    <property type="molecule type" value="Genomic_DNA"/>
</dbReference>
<organism evidence="2">
    <name type="scientific">Rhizophagus irregularis (strain DAOM 181602 / DAOM 197198 / MUCL 43194)</name>
    <name type="common">Arbuscular mycorrhizal fungus</name>
    <name type="synonym">Glomus intraradices</name>
    <dbReference type="NCBI Taxonomy" id="747089"/>
    <lineage>
        <taxon>Eukaryota</taxon>
        <taxon>Fungi</taxon>
        <taxon>Fungi incertae sedis</taxon>
        <taxon>Mucoromycota</taxon>
        <taxon>Glomeromycotina</taxon>
        <taxon>Glomeromycetes</taxon>
        <taxon>Glomerales</taxon>
        <taxon>Glomeraceae</taxon>
        <taxon>Rhizophagus</taxon>
    </lineage>
</organism>
<name>U9T7L9_RHIID</name>
<dbReference type="VEuPathDB" id="FungiDB:RhiirFUN_013582"/>
<feature type="transmembrane region" description="Helical" evidence="1">
    <location>
        <begin position="718"/>
        <end position="736"/>
    </location>
</feature>
<sequence length="861" mass="101366">MEDNEPQVEAKTRDDWTQVRVSPKREYIATYKRQIIEIWKLGNKSSNYDDQSHIVNIDDEHKDNSPNKLDTVNIKELPLNNNYEFFQLNDISNEKLLIFTFRNVEGVSKLSNGLLNSNLAGPATVYDHRIVIYDVDGKRILMNKIYKKNSYVFGNFLEAEAVAVDYVAIYCDEVFKGKIHLYAINNNNIKLKHSYVIPNTGDFGLEMLLPTGNLFLTNGCIIQQWNIINGNLEKSYQFNGASTISSFKVNEMFSKETDIIFSHHFEFEIMNIEFCEIKGFDFLIVQEYIKDNNKKIKENIKENESFELYNKIELYEYIYFFDDMETIRKWKIENENESFKLYEGNSVEMIEKNMREKKSVEMIEMIKKNKSENKSVEMIEMIKKNKSEKSISWVVKIVNKELQITAKSSHFLIFIEDIFLHKFLFYAFILPNDDLIIFEKDDKDKIIRIYRFTINTKTDKIDFLCVYTDVEYSKSYFKSILEYLNKNNSKEPDLIECYKKTISFYLDDISSFTLHASEILQAAIEAQGTEIINRIIEKCIKYYNEGSDQEHINIFVIITKSLSELQDSYPYHLNKFLIYTNLISTPYDDPTFKRDYIYFIGYDKNSLKLKYSLYVPLPQFASYPSKEQIELAKRNVNTITKIVNDELSRLLNLIGNNGSSLNGVVSFRDSKEKLVNSIPEIPPENENDFVNMQIPDIYSDWNGEALINFKWFKFGRNYYHGIWLLYTIFLLTFTLASTKPTGFISSANQKILFIISVVLGFFQLLILEIQIFLRHPKKYTLNPWNFFDNPHRPILSRKLLEFVGKKVDDMNENSKHILENVKSKLLENKNHEISKFKFSFETKDSKLVTYEEKMQDSNDDK</sequence>
<reference evidence="2" key="1">
    <citation type="submission" date="2013-07" db="EMBL/GenBank/DDBJ databases">
        <title>The genome of an arbuscular mycorrhizal fungus provides insights into the evolution of the oldest plant symbiosis.</title>
        <authorList>
            <consortium name="DOE Joint Genome Institute"/>
            <person name="Tisserant E."/>
            <person name="Malbreil M."/>
            <person name="Kuo A."/>
            <person name="Kohler A."/>
            <person name="Symeonidi A."/>
            <person name="Balestrini R."/>
            <person name="Charron P."/>
            <person name="Duensing N."/>
            <person name="Frei-dit-Frey N."/>
            <person name="Gianinazzi-Pearson V."/>
            <person name="Gilbert B."/>
            <person name="Handa Y."/>
            <person name="Hijri M."/>
            <person name="Kaul R."/>
            <person name="Kawaguchi M."/>
            <person name="Krajinski F."/>
            <person name="Lammers P."/>
            <person name="Lapierre D."/>
            <person name="Masclaux F.G."/>
            <person name="Murat C."/>
            <person name="Morin E."/>
            <person name="Ndikumana S."/>
            <person name="Pagni M."/>
            <person name="Petitpierre D."/>
            <person name="Requena N."/>
            <person name="Rosikiewicz P."/>
            <person name="Riley R."/>
            <person name="Saito K."/>
            <person name="San Clemente H."/>
            <person name="Shapiro H."/>
            <person name="van Tuinen D."/>
            <person name="Becard G."/>
            <person name="Bonfante P."/>
            <person name="Paszkowski U."/>
            <person name="Shachar-Hill Y."/>
            <person name="Young J.P."/>
            <person name="Sanders I.R."/>
            <person name="Henrissat B."/>
            <person name="Rensing S.A."/>
            <person name="Grigoriev I.V."/>
            <person name="Corradi N."/>
            <person name="Roux C."/>
            <person name="Martin F."/>
        </authorList>
    </citation>
    <scope>NUCLEOTIDE SEQUENCE</scope>
    <source>
        <strain evidence="2">DAOM 197198</strain>
    </source>
</reference>
<evidence type="ECO:0000313" key="2">
    <source>
        <dbReference type="EMBL" id="ESA03402.1"/>
    </source>
</evidence>
<gene>
    <name evidence="2" type="ORF">GLOINDRAFT_85881</name>
</gene>